<evidence type="ECO:0000313" key="3">
    <source>
        <dbReference type="Proteomes" id="UP000186456"/>
    </source>
</evidence>
<organism evidence="2 3">
    <name type="scientific">Microbacterium testaceum (strain StLB037)</name>
    <dbReference type="NCBI Taxonomy" id="979556"/>
    <lineage>
        <taxon>Bacteria</taxon>
        <taxon>Bacillati</taxon>
        <taxon>Actinomycetota</taxon>
        <taxon>Actinomycetes</taxon>
        <taxon>Micrococcales</taxon>
        <taxon>Microbacteriaceae</taxon>
        <taxon>Microbacterium</taxon>
    </lineage>
</organism>
<name>A0A1H0MKB7_MICTS</name>
<keyword evidence="1" id="KW-1133">Transmembrane helix</keyword>
<gene>
    <name evidence="2" type="ORF">SAMN04487788_1013</name>
</gene>
<dbReference type="EMBL" id="FNJN01000002">
    <property type="protein sequence ID" value="SDO80784.1"/>
    <property type="molecule type" value="Genomic_DNA"/>
</dbReference>
<evidence type="ECO:0000256" key="1">
    <source>
        <dbReference type="SAM" id="Phobius"/>
    </source>
</evidence>
<keyword evidence="1" id="KW-0472">Membrane</keyword>
<feature type="transmembrane region" description="Helical" evidence="1">
    <location>
        <begin position="195"/>
        <end position="213"/>
    </location>
</feature>
<feature type="transmembrane region" description="Helical" evidence="1">
    <location>
        <begin position="30"/>
        <end position="49"/>
    </location>
</feature>
<accession>A0A1H0MKB7</accession>
<sequence>MLRLLAFLALGAVLGGLAVAALGDQETGFGIFGIALAVFIISTVLVSVAKSLSPALPSPAAVTAARDARRLGHARIDGVRQTGTLVNDQPVCEIDVTVIALDGGAWATTLRRIVPLIELAAYQPGLERDVVILLDGGPEVVFADGELSPTERERLVVPARSAVELRQIETGTRVRNGRRSGPLLGVGRRGRPWRLALFAMATIVAATVVLLPYRDGIALTVAAWQDGRWSADMRTPDSLQTAKRALQAEIGHDQVVSIVVTPDAVIVDAPIRAGEQATDEWNFRAGRVTHEGAALSQPRVAEEQFSWSDLALDRVWPALQEASDQSGLPIEGAPVSIRRTSDSDIESPTFTESVGVPDVSFGLSDDYRRASFTLSADGSRLTPIG</sequence>
<reference evidence="2 3" key="1">
    <citation type="submission" date="2016-10" db="EMBL/GenBank/DDBJ databases">
        <authorList>
            <person name="de Groot N.N."/>
        </authorList>
    </citation>
    <scope>NUCLEOTIDE SEQUENCE [LARGE SCALE GENOMIC DNA]</scope>
    <source>
        <strain evidence="2 3">StLB037</strain>
    </source>
</reference>
<evidence type="ECO:0000313" key="2">
    <source>
        <dbReference type="EMBL" id="SDO80784.1"/>
    </source>
</evidence>
<protein>
    <submittedName>
        <fullName evidence="2">Uncharacterized protein</fullName>
    </submittedName>
</protein>
<dbReference type="Proteomes" id="UP000186456">
    <property type="component" value="Unassembled WGS sequence"/>
</dbReference>
<proteinExistence type="predicted"/>
<dbReference type="RefSeq" id="WP_074694639.1">
    <property type="nucleotide sequence ID" value="NZ_FNJN01000002.1"/>
</dbReference>
<keyword evidence="1" id="KW-0812">Transmembrane</keyword>
<dbReference type="AlphaFoldDB" id="A0A1H0MKB7"/>